<feature type="transmembrane region" description="Helical" evidence="6">
    <location>
        <begin position="356"/>
        <end position="374"/>
    </location>
</feature>
<keyword evidence="2" id="KW-1003">Cell membrane</keyword>
<dbReference type="InterPro" id="IPR050833">
    <property type="entry name" value="Poly_Biosynth_Transport"/>
</dbReference>
<feature type="transmembrane region" description="Helical" evidence="6">
    <location>
        <begin position="414"/>
        <end position="432"/>
    </location>
</feature>
<proteinExistence type="predicted"/>
<dbReference type="RefSeq" id="WP_037443146.1">
    <property type="nucleotide sequence ID" value="NZ_JNFF01000092.1"/>
</dbReference>
<dbReference type="InterPro" id="IPR002797">
    <property type="entry name" value="Polysacc_synth"/>
</dbReference>
<comment type="caution">
    <text evidence="7">The sequence shown here is derived from an EMBL/GenBank/DDBJ whole genome shotgun (WGS) entry which is preliminary data.</text>
</comment>
<feature type="transmembrane region" description="Helical" evidence="6">
    <location>
        <begin position="380"/>
        <end position="402"/>
    </location>
</feature>
<evidence type="ECO:0000313" key="7">
    <source>
        <dbReference type="EMBL" id="KEQ28945.1"/>
    </source>
</evidence>
<feature type="transmembrane region" description="Helical" evidence="6">
    <location>
        <begin position="438"/>
        <end position="462"/>
    </location>
</feature>
<organism evidence="7 8">
    <name type="scientific">Pedobacter antarcticus 4BY</name>
    <dbReference type="NCBI Taxonomy" id="1358423"/>
    <lineage>
        <taxon>Bacteria</taxon>
        <taxon>Pseudomonadati</taxon>
        <taxon>Bacteroidota</taxon>
        <taxon>Sphingobacteriia</taxon>
        <taxon>Sphingobacteriales</taxon>
        <taxon>Sphingobacteriaceae</taxon>
        <taxon>Pedobacter</taxon>
    </lineage>
</organism>
<feature type="transmembrane region" description="Helical" evidence="6">
    <location>
        <begin position="211"/>
        <end position="233"/>
    </location>
</feature>
<comment type="subcellular location">
    <subcellularLocation>
        <location evidence="1">Cell membrane</location>
        <topology evidence="1">Multi-pass membrane protein</topology>
    </subcellularLocation>
</comment>
<dbReference type="eggNOG" id="COG2244">
    <property type="taxonomic scope" value="Bacteria"/>
</dbReference>
<evidence type="ECO:0000256" key="6">
    <source>
        <dbReference type="SAM" id="Phobius"/>
    </source>
</evidence>
<feature type="transmembrane region" description="Helical" evidence="6">
    <location>
        <begin position="291"/>
        <end position="316"/>
    </location>
</feature>
<protein>
    <submittedName>
        <fullName evidence="7">Uncharacterized protein</fullName>
    </submittedName>
</protein>
<evidence type="ECO:0000256" key="3">
    <source>
        <dbReference type="ARBA" id="ARBA00022692"/>
    </source>
</evidence>
<dbReference type="CDD" id="cd13128">
    <property type="entry name" value="MATE_Wzx_like"/>
    <property type="match status" value="1"/>
</dbReference>
<sequence length="482" mass="54222">MSLIKKNFLYNLALTISTIIFPIVTFPYASRILGPEGIGKVQFVTSFGQYFVLIAALGIPVYGVREVAKLRHHSIKLKQFFTEMVMLNFITSVLFLSVYLVLVINIKSLYKDFDFYLVATLMVLLGFCNIDWFFSGLERFKFIAIRSLLIKSIALIALFILVKQKSDDIYFLWITIGTMVLNNIWNIWSARSYLNLGLIRKISLKKHVKPLIYIFSTVAAISVYAFLDTVILGFLKGYTDVGYYTAASKINKITIPVLTSLGVVLIPQISQAFKSKNMEEVQRLAKYSFDFVIFLGIPMTCGLIALAPELIIMFSGEDFSNAILPMQIFAPVVLIIGLSNVWAIQILTPAGRDRQVTISVAIGVVVSLVLNFALIPHFAYLGAAVANVLSELAVMCGFAYFSSFVIQRLFNYKLIIKTTLISLTFIPITYILRHFLVSNHLVICLLSVPLCGVVYSAVQYFIVKNELMIIQIANVRNKFLNK</sequence>
<evidence type="ECO:0000256" key="2">
    <source>
        <dbReference type="ARBA" id="ARBA00022475"/>
    </source>
</evidence>
<evidence type="ECO:0000313" key="8">
    <source>
        <dbReference type="Proteomes" id="UP000028007"/>
    </source>
</evidence>
<dbReference type="Pfam" id="PF01943">
    <property type="entry name" value="Polysacc_synt"/>
    <property type="match status" value="1"/>
</dbReference>
<accession>A0A081PE22</accession>
<gene>
    <name evidence="7" type="ORF">N180_15465</name>
</gene>
<keyword evidence="8" id="KW-1185">Reference proteome</keyword>
<feature type="transmembrane region" description="Helical" evidence="6">
    <location>
        <begin position="169"/>
        <end position="190"/>
    </location>
</feature>
<feature type="transmembrane region" description="Helical" evidence="6">
    <location>
        <begin position="116"/>
        <end position="134"/>
    </location>
</feature>
<feature type="transmembrane region" description="Helical" evidence="6">
    <location>
        <begin position="143"/>
        <end position="163"/>
    </location>
</feature>
<dbReference type="Proteomes" id="UP000028007">
    <property type="component" value="Unassembled WGS sequence"/>
</dbReference>
<keyword evidence="5 6" id="KW-0472">Membrane</keyword>
<dbReference type="GO" id="GO:0005886">
    <property type="term" value="C:plasma membrane"/>
    <property type="evidence" value="ECO:0007669"/>
    <property type="project" value="UniProtKB-SubCell"/>
</dbReference>
<dbReference type="EMBL" id="JNFF01000092">
    <property type="protein sequence ID" value="KEQ28945.1"/>
    <property type="molecule type" value="Genomic_DNA"/>
</dbReference>
<feature type="transmembrane region" description="Helical" evidence="6">
    <location>
        <begin position="41"/>
        <end position="64"/>
    </location>
</feature>
<reference evidence="7 8" key="1">
    <citation type="journal article" date="1992" name="Int. J. Syst. Bacteriol.">
        <title>Sphingobacterium antarcticus sp. nov. a Psychrotrophic Bacterium from the Soils of Schirmacher Oasis, Antarctica.</title>
        <authorList>
            <person name="Shivaji S."/>
            <person name="Ray M.K."/>
            <person name="Rao N.S."/>
            <person name="Saiserr L."/>
            <person name="Jagannadham M.V."/>
            <person name="Kumar G.S."/>
            <person name="Reddy G."/>
            <person name="Bhargava P.M."/>
        </authorList>
    </citation>
    <scope>NUCLEOTIDE SEQUENCE [LARGE SCALE GENOMIC DNA]</scope>
    <source>
        <strain evidence="7 8">4BY</strain>
    </source>
</reference>
<feature type="transmembrane region" description="Helical" evidence="6">
    <location>
        <begin position="85"/>
        <end position="104"/>
    </location>
</feature>
<keyword evidence="4 6" id="KW-1133">Transmembrane helix</keyword>
<evidence type="ECO:0000256" key="5">
    <source>
        <dbReference type="ARBA" id="ARBA00023136"/>
    </source>
</evidence>
<keyword evidence="3 6" id="KW-0812">Transmembrane</keyword>
<dbReference type="PANTHER" id="PTHR30250:SF11">
    <property type="entry name" value="O-ANTIGEN TRANSPORTER-RELATED"/>
    <property type="match status" value="1"/>
</dbReference>
<feature type="transmembrane region" description="Helical" evidence="6">
    <location>
        <begin position="7"/>
        <end position="29"/>
    </location>
</feature>
<feature type="transmembrane region" description="Helical" evidence="6">
    <location>
        <begin position="253"/>
        <end position="270"/>
    </location>
</feature>
<dbReference type="PANTHER" id="PTHR30250">
    <property type="entry name" value="PST FAMILY PREDICTED COLANIC ACID TRANSPORTER"/>
    <property type="match status" value="1"/>
</dbReference>
<dbReference type="AlphaFoldDB" id="A0A081PE22"/>
<feature type="transmembrane region" description="Helical" evidence="6">
    <location>
        <begin position="322"/>
        <end position="344"/>
    </location>
</feature>
<evidence type="ECO:0000256" key="4">
    <source>
        <dbReference type="ARBA" id="ARBA00022989"/>
    </source>
</evidence>
<name>A0A081PE22_9SPHI</name>
<dbReference type="OrthoDB" id="9815702at2"/>
<evidence type="ECO:0000256" key="1">
    <source>
        <dbReference type="ARBA" id="ARBA00004651"/>
    </source>
</evidence>